<organism evidence="13 14">
    <name type="scientific">Drechslerella stenobrocha 248</name>
    <dbReference type="NCBI Taxonomy" id="1043628"/>
    <lineage>
        <taxon>Eukaryota</taxon>
        <taxon>Fungi</taxon>
        <taxon>Dikarya</taxon>
        <taxon>Ascomycota</taxon>
        <taxon>Pezizomycotina</taxon>
        <taxon>Orbiliomycetes</taxon>
        <taxon>Orbiliales</taxon>
        <taxon>Orbiliaceae</taxon>
        <taxon>Drechslerella</taxon>
    </lineage>
</organism>
<feature type="repeat" description="TPR" evidence="11">
    <location>
        <begin position="9"/>
        <end position="42"/>
    </location>
</feature>
<evidence type="ECO:0000256" key="9">
    <source>
        <dbReference type="ARBA" id="ARBA00022803"/>
    </source>
</evidence>
<evidence type="ECO:0000256" key="8">
    <source>
        <dbReference type="ARBA" id="ARBA00022782"/>
    </source>
</evidence>
<accession>W7HWH9</accession>
<proteinExistence type="predicted"/>
<dbReference type="PROSITE" id="PS50005">
    <property type="entry name" value="TPR"/>
    <property type="match status" value="1"/>
</dbReference>
<evidence type="ECO:0000256" key="1">
    <source>
        <dbReference type="ARBA" id="ARBA00004161"/>
    </source>
</evidence>
<gene>
    <name evidence="13" type="ORF">DRE_02786</name>
</gene>
<sequence>MGDKTDNRAALLASTGLGLFNAGRLEDAARALREAIHLAPDNPQVRAAFQHIQNTQSSGSRIPELCAKLLEDAAISSGEEAVKIIHAGGSLTGDQAKAVVLAVLQYDGEDEKVRVTAGKMLAALVQTNADARTGVAAMIASAGLRERIFDRALQMGAEGVDALASVVLDAGSWEAGQQQDGAMKGFFRHLLAQLDDAVLAEASIRAVSRLLAAEATRLQLLVGKGELVKLLGLIDGAPKEQVRTGALLATAKYLECIESRISSGGDEDMALAFNVAAALFPVATSSLTNLFQTEGFVQNLVPSLHGRPQPVELAAINLLSAACIDKTCREAVSKHCEEYLKSVSSSQGEGGAAAALALAKLSGDTPSAPAGEKEPVKPANDKEIEALAAKFTKLLSTDSDASKKLQPVEGLAYTSLTPAVKESIAADKTTVKSLLGLLTPTTPPSILFGVLTTLDNLSRYTKPLTEEQLKMAQLKNYANAAAQKNLEIHKLDTDPYVTKRCKALLDAGVIPALVRLTKKTSPQATALTASILLSLSKVTAHRGLMAQQGAVRLLLQIYASLPTIPTAQPAQNTELTEEPPETTIHAITAHALSRLLISVNPTLAFSASLPIASAVPPILTLIKSVHTSTAETRDLLPLFEGLLALTNLASTTDSIRAMVVRQEFATVEELLVYRNDMVQRAAVELVCNLMVGPETVALFAEGARSGNRVQILLAVAVADDVPSRLAAGGALAMLTEWDAGAKKVLEREGAVERLLEMCGDEEEGVVFRAVVVLRNILAVGGGAAREKIKAAGAVEVLKGVLEKALAKGEKSDLAAAVVETLQQLM</sequence>
<protein>
    <recommendedName>
        <fullName evidence="4">Protein unc-45 homolog B</fullName>
    </recommendedName>
</protein>
<dbReference type="Pfam" id="PF11701">
    <property type="entry name" value="UNC45-central"/>
    <property type="match status" value="1"/>
</dbReference>
<dbReference type="EMBL" id="KI966407">
    <property type="protein sequence ID" value="EWC47904.1"/>
    <property type="molecule type" value="Genomic_DNA"/>
</dbReference>
<dbReference type="SUPFAM" id="SSF48371">
    <property type="entry name" value="ARM repeat"/>
    <property type="match status" value="2"/>
</dbReference>
<evidence type="ECO:0000256" key="10">
    <source>
        <dbReference type="ARBA" id="ARBA00023186"/>
    </source>
</evidence>
<dbReference type="Gene3D" id="1.25.10.10">
    <property type="entry name" value="Leucine-rich Repeat Variant"/>
    <property type="match status" value="1"/>
</dbReference>
<dbReference type="InterPro" id="IPR024660">
    <property type="entry name" value="UCS_central_dom"/>
</dbReference>
<keyword evidence="7" id="KW-0517">Myogenesis</keyword>
<dbReference type="Gene3D" id="1.25.40.10">
    <property type="entry name" value="Tetratricopeptide repeat domain"/>
    <property type="match status" value="1"/>
</dbReference>
<evidence type="ECO:0000256" key="2">
    <source>
        <dbReference type="ARBA" id="ARBA00004216"/>
    </source>
</evidence>
<keyword evidence="10" id="KW-0143">Chaperone</keyword>
<name>W7HWH9_9PEZI</name>
<evidence type="ECO:0000313" key="13">
    <source>
        <dbReference type="EMBL" id="EWC47904.1"/>
    </source>
</evidence>
<evidence type="ECO:0000259" key="12">
    <source>
        <dbReference type="Pfam" id="PF11701"/>
    </source>
</evidence>
<dbReference type="InterPro" id="IPR011990">
    <property type="entry name" value="TPR-like_helical_dom_sf"/>
</dbReference>
<dbReference type="OrthoDB" id="5574718at2759"/>
<dbReference type="GO" id="GO:0030154">
    <property type="term" value="P:cell differentiation"/>
    <property type="evidence" value="ECO:0007669"/>
    <property type="project" value="UniProtKB-KW"/>
</dbReference>
<dbReference type="GO" id="GO:0051879">
    <property type="term" value="F:Hsp90 protein binding"/>
    <property type="evidence" value="ECO:0007669"/>
    <property type="project" value="TreeGrafter"/>
</dbReference>
<evidence type="ECO:0000256" key="5">
    <source>
        <dbReference type="ARBA" id="ARBA00022473"/>
    </source>
</evidence>
<keyword evidence="14" id="KW-1185">Reference proteome</keyword>
<feature type="domain" description="UNC-45/Cro1/She4 central" evidence="12">
    <location>
        <begin position="253"/>
        <end position="361"/>
    </location>
</feature>
<evidence type="ECO:0000256" key="6">
    <source>
        <dbReference type="ARBA" id="ARBA00022490"/>
    </source>
</evidence>
<dbReference type="Proteomes" id="UP000024837">
    <property type="component" value="Unassembled WGS sequence"/>
</dbReference>
<keyword evidence="6" id="KW-0963">Cytoplasm</keyword>
<dbReference type="InterPro" id="IPR016024">
    <property type="entry name" value="ARM-type_fold"/>
</dbReference>
<dbReference type="PANTHER" id="PTHR45994:SF1">
    <property type="entry name" value="FI21225P1"/>
    <property type="match status" value="1"/>
</dbReference>
<dbReference type="Gene3D" id="1.25.10.100">
    <property type="match status" value="1"/>
</dbReference>
<dbReference type="InterPro" id="IPR000225">
    <property type="entry name" value="Armadillo"/>
</dbReference>
<dbReference type="PANTHER" id="PTHR45994">
    <property type="entry name" value="FI21225P1"/>
    <property type="match status" value="1"/>
</dbReference>
<dbReference type="AlphaFoldDB" id="W7HWH9"/>
<evidence type="ECO:0000256" key="7">
    <source>
        <dbReference type="ARBA" id="ARBA00022541"/>
    </source>
</evidence>
<comment type="subcellular location">
    <subcellularLocation>
        <location evidence="1">Cytoplasm</location>
        <location evidence="1">Myofibril</location>
        <location evidence="1">Sarcomere</location>
        <location evidence="1">A band</location>
    </subcellularLocation>
    <subcellularLocation>
        <location evidence="2">Cytoplasm</location>
        <location evidence="2">Myofibril</location>
        <location evidence="2">Sarcomere</location>
        <location evidence="2">Z line</location>
    </subcellularLocation>
    <subcellularLocation>
        <location evidence="3">Cytoplasm</location>
        <location evidence="3">Perinuclear region</location>
    </subcellularLocation>
</comment>
<evidence type="ECO:0000313" key="14">
    <source>
        <dbReference type="Proteomes" id="UP000024837"/>
    </source>
</evidence>
<evidence type="ECO:0000256" key="3">
    <source>
        <dbReference type="ARBA" id="ARBA00004556"/>
    </source>
</evidence>
<keyword evidence="5" id="KW-0217">Developmental protein</keyword>
<reference evidence="13 14" key="1">
    <citation type="submission" date="2013-05" db="EMBL/GenBank/DDBJ databases">
        <title>Drechslerella stenobrocha genome reveals carnivorous origination and mechanical trapping mechanism of predatory fungi.</title>
        <authorList>
            <person name="Liu X."/>
            <person name="Zhang W."/>
            <person name="Liu K."/>
        </authorList>
    </citation>
    <scope>NUCLEOTIDE SEQUENCE [LARGE SCALE GENOMIC DNA]</scope>
    <source>
        <strain evidence="13 14">248</strain>
    </source>
</reference>
<evidence type="ECO:0000256" key="4">
    <source>
        <dbReference type="ARBA" id="ARBA00020768"/>
    </source>
</evidence>
<keyword evidence="8" id="KW-0221">Differentiation</keyword>
<dbReference type="GO" id="GO:0048471">
    <property type="term" value="C:perinuclear region of cytoplasm"/>
    <property type="evidence" value="ECO:0007669"/>
    <property type="project" value="UniProtKB-SubCell"/>
</dbReference>
<dbReference type="InterPro" id="IPR019734">
    <property type="entry name" value="TPR_rpt"/>
</dbReference>
<dbReference type="InterPro" id="IPR011989">
    <property type="entry name" value="ARM-like"/>
</dbReference>
<dbReference type="SMART" id="SM00185">
    <property type="entry name" value="ARM"/>
    <property type="match status" value="4"/>
</dbReference>
<keyword evidence="9 11" id="KW-0802">TPR repeat</keyword>
<evidence type="ECO:0000256" key="11">
    <source>
        <dbReference type="PROSITE-ProRule" id="PRU00339"/>
    </source>
</evidence>
<dbReference type="HOGENOM" id="CLU_016305_0_0_1"/>